<dbReference type="Proteomes" id="UP000605427">
    <property type="component" value="Unassembled WGS sequence"/>
</dbReference>
<evidence type="ECO:0000313" key="2">
    <source>
        <dbReference type="Proteomes" id="UP000605427"/>
    </source>
</evidence>
<dbReference type="InterPro" id="IPR013784">
    <property type="entry name" value="Carb-bd-like_fold"/>
</dbReference>
<accession>A0ABQ1ZQV3</accession>
<proteinExistence type="predicted"/>
<sequence>MNQTKPSRKRLTLAIGLALIAATLLTVWLVSTFDRFQAFQTPEQKLLHAMEDIEQADGNSKAKLIEQTVIEPYAYTPYTFDVHLGASSMVRSGSTEDALLTPEERIPLLEWYMQHAEPSHYLIRAAEQLVYEYAVLGKSAEADQALAQTVKRLSNNTAERRDLLLLQAERQLEYGNTEQTRKLLEQAGPAGNDIVFNGLSETYGWISSRLLFAEGQAKSALESAQQALVEQARVEKDGYASESYIALEDYRNSLKTALNQHDSEPSVFSGKLIRSDGTPVPRAGIFLRESDRSQYRGDKEPYHAVTDDTGTFEIRGVIPGFYQLEVGLSYEQLEDWSWPFDWDDRIEIKGNSSVERNLAMTPLIEQQSPLGGQELTGDTVEFRWATVEGAAYYELGGMIPNQDNSGGTGSMIRSGITDNHLSIPIDELYATPGPLSWSEDNDWESTQPDTLLAYMNPEAKFSWSVEAYDAEGNKIAQSSSPRIDSKSIENRPEFYLKQRTLNPADRLVLKGELAQALDRYRSNVEADPNDTESLRLLTRLLYAKSQIGEEQTMQELIPLLERLSEQSTNPREIEKLLSLFYENADWAKYEQYYRLYTESNPEPINAYERSIYATMLLYQGKTDEAREAFADALSDDGTHRFVGMALAAELADHRSLTKVREMARSYPELSEENSWTYWSDLLEAMEKERSASPDTFDAKLDKTLTSFLNNRQADVKAKAPASSGLPSIDDFVEALAQVH</sequence>
<dbReference type="Gene3D" id="1.25.40.10">
    <property type="entry name" value="Tetratricopeptide repeat domain"/>
    <property type="match status" value="1"/>
</dbReference>
<name>A0ABQ1ZQV3_9BACL</name>
<comment type="caution">
    <text evidence="1">The sequence shown here is derived from an EMBL/GenBank/DDBJ whole genome shotgun (WGS) entry which is preliminary data.</text>
</comment>
<reference evidence="2" key="1">
    <citation type="journal article" date="2019" name="Int. J. Syst. Evol. Microbiol.">
        <title>The Global Catalogue of Microorganisms (GCM) 10K type strain sequencing project: providing services to taxonomists for standard genome sequencing and annotation.</title>
        <authorList>
            <consortium name="The Broad Institute Genomics Platform"/>
            <consortium name="The Broad Institute Genome Sequencing Center for Infectious Disease"/>
            <person name="Wu L."/>
            <person name="Ma J."/>
        </authorList>
    </citation>
    <scope>NUCLEOTIDE SEQUENCE [LARGE SCALE GENOMIC DNA]</scope>
    <source>
        <strain evidence="2">CCM 8702</strain>
    </source>
</reference>
<dbReference type="RefSeq" id="WP_172239557.1">
    <property type="nucleotide sequence ID" value="NZ_BMDD01000001.1"/>
</dbReference>
<evidence type="ECO:0000313" key="1">
    <source>
        <dbReference type="EMBL" id="GGH71456.1"/>
    </source>
</evidence>
<dbReference type="EMBL" id="BMDD01000001">
    <property type="protein sequence ID" value="GGH71456.1"/>
    <property type="molecule type" value="Genomic_DNA"/>
</dbReference>
<dbReference type="SUPFAM" id="SSF48452">
    <property type="entry name" value="TPR-like"/>
    <property type="match status" value="1"/>
</dbReference>
<dbReference type="SUPFAM" id="SSF49452">
    <property type="entry name" value="Starch-binding domain-like"/>
    <property type="match status" value="1"/>
</dbReference>
<gene>
    <name evidence="1" type="ORF">GCM10007362_08610</name>
</gene>
<protein>
    <recommendedName>
        <fullName evidence="3">Carboxypeptidase regulatory-like domain-containing protein</fullName>
    </recommendedName>
</protein>
<evidence type="ECO:0008006" key="3">
    <source>
        <dbReference type="Google" id="ProtNLM"/>
    </source>
</evidence>
<keyword evidence="2" id="KW-1185">Reference proteome</keyword>
<organism evidence="1 2">
    <name type="scientific">Saccharibacillus endophyticus</name>
    <dbReference type="NCBI Taxonomy" id="2060666"/>
    <lineage>
        <taxon>Bacteria</taxon>
        <taxon>Bacillati</taxon>
        <taxon>Bacillota</taxon>
        <taxon>Bacilli</taxon>
        <taxon>Bacillales</taxon>
        <taxon>Paenibacillaceae</taxon>
        <taxon>Saccharibacillus</taxon>
    </lineage>
</organism>
<dbReference type="InterPro" id="IPR011990">
    <property type="entry name" value="TPR-like_helical_dom_sf"/>
</dbReference>